<dbReference type="Proteomes" id="UP000242444">
    <property type="component" value="Unassembled WGS sequence"/>
</dbReference>
<evidence type="ECO:0000313" key="2">
    <source>
        <dbReference type="Proteomes" id="UP000242444"/>
    </source>
</evidence>
<dbReference type="AlphaFoldDB" id="A0A263D1A1"/>
<organism evidence="1 2">
    <name type="scientific">Amycolatopsis antarctica</name>
    <dbReference type="NCBI Taxonomy" id="1854586"/>
    <lineage>
        <taxon>Bacteria</taxon>
        <taxon>Bacillati</taxon>
        <taxon>Actinomycetota</taxon>
        <taxon>Actinomycetes</taxon>
        <taxon>Pseudonocardiales</taxon>
        <taxon>Pseudonocardiaceae</taxon>
        <taxon>Amycolatopsis</taxon>
    </lineage>
</organism>
<keyword evidence="2" id="KW-1185">Reference proteome</keyword>
<dbReference type="OrthoDB" id="8565707at2"/>
<protein>
    <submittedName>
        <fullName evidence="1">Uncharacterized protein</fullName>
    </submittedName>
</protein>
<evidence type="ECO:0000313" key="1">
    <source>
        <dbReference type="EMBL" id="OZM71979.1"/>
    </source>
</evidence>
<dbReference type="RefSeq" id="WP_094863935.1">
    <property type="nucleotide sequence ID" value="NZ_NKYE01000010.1"/>
</dbReference>
<proteinExistence type="predicted"/>
<dbReference type="InParanoid" id="A0A263D1A1"/>
<name>A0A263D1A1_9PSEU</name>
<reference evidence="1 2" key="1">
    <citation type="submission" date="2017-07" db="EMBL/GenBank/DDBJ databases">
        <title>Amycolatopsis antarcticus sp. nov., isolated from the surface of an Antarcticus brown macroalga.</title>
        <authorList>
            <person name="Wang J."/>
            <person name="Leiva S."/>
            <person name="Huang J."/>
            <person name="Huang Y."/>
        </authorList>
    </citation>
    <scope>NUCLEOTIDE SEQUENCE [LARGE SCALE GENOMIC DNA]</scope>
    <source>
        <strain evidence="1 2">AU-G6</strain>
    </source>
</reference>
<gene>
    <name evidence="1" type="ORF">CFN78_17745</name>
</gene>
<comment type="caution">
    <text evidence="1">The sequence shown here is derived from an EMBL/GenBank/DDBJ whole genome shotgun (WGS) entry which is preliminary data.</text>
</comment>
<accession>A0A263D1A1</accession>
<dbReference type="EMBL" id="NKYE01000010">
    <property type="protein sequence ID" value="OZM71979.1"/>
    <property type="molecule type" value="Genomic_DNA"/>
</dbReference>
<sequence>MSTLRAEKRRRGLTELAVLAGLAGWFGATAASQHPQRIFDRMREFDPTGLIVANWRFFAPEPARHDFHLLHRVQSADGFQGPWEETTTIAPRAAVQTVWFPGRRREKALFDLCNELLVHLGTPGLDITRSPSFALLRDFVDVTVRERHRAGPAPRGFQFLIARHTGHEQDLDPDYLLVSPFVPLAAED</sequence>